<accession>A0AAN8PQ93</accession>
<dbReference type="Pfam" id="PF02602">
    <property type="entry name" value="HEM4"/>
    <property type="match status" value="1"/>
</dbReference>
<dbReference type="GO" id="GO:0004852">
    <property type="term" value="F:uroporphyrinogen-III synthase activity"/>
    <property type="evidence" value="ECO:0007669"/>
    <property type="project" value="UniProtKB-EC"/>
</dbReference>
<evidence type="ECO:0000256" key="5">
    <source>
        <dbReference type="ARBA" id="ARBA00023239"/>
    </source>
</evidence>
<dbReference type="PANTHER" id="PTHR12390:SF0">
    <property type="entry name" value="UROPORPHYRINOGEN-III SYNTHASE"/>
    <property type="match status" value="1"/>
</dbReference>
<evidence type="ECO:0000313" key="14">
    <source>
        <dbReference type="Proteomes" id="UP001347796"/>
    </source>
</evidence>
<dbReference type="GO" id="GO:0006785">
    <property type="term" value="P:heme B biosynthetic process"/>
    <property type="evidence" value="ECO:0007669"/>
    <property type="project" value="UniProtKB-ARBA"/>
</dbReference>
<evidence type="ECO:0000256" key="2">
    <source>
        <dbReference type="ARBA" id="ARBA00008133"/>
    </source>
</evidence>
<reference evidence="13 14" key="1">
    <citation type="submission" date="2024-01" db="EMBL/GenBank/DDBJ databases">
        <title>The genome of the rayed Mediterranean limpet Patella caerulea (Linnaeus, 1758).</title>
        <authorList>
            <person name="Anh-Thu Weber A."/>
            <person name="Halstead-Nussloch G."/>
        </authorList>
    </citation>
    <scope>NUCLEOTIDE SEQUENCE [LARGE SCALE GENOMIC DNA]</scope>
    <source>
        <strain evidence="13">AATW-2023a</strain>
        <tissue evidence="13">Whole specimen</tissue>
    </source>
</reference>
<evidence type="ECO:0000256" key="1">
    <source>
        <dbReference type="ARBA" id="ARBA00004772"/>
    </source>
</evidence>
<dbReference type="AlphaFoldDB" id="A0AAN8PQ93"/>
<dbReference type="GO" id="GO:0005829">
    <property type="term" value="C:cytosol"/>
    <property type="evidence" value="ECO:0007669"/>
    <property type="project" value="TreeGrafter"/>
</dbReference>
<comment type="function">
    <text evidence="11">Catalyzes cyclization of the linear tetrapyrrole, hydroxymethylbilane, to the macrocyclic uroporphyrinogen III, the branch point for the various sub-pathways leading to the wide diversity of porphyrins. Porphyrins act as cofactors for a multitude of enzymes that perform a variety of processes within the cell such as methionine synthesis (vitamin B12) or oxygen transport (heme).</text>
</comment>
<evidence type="ECO:0000256" key="4">
    <source>
        <dbReference type="ARBA" id="ARBA00023133"/>
    </source>
</evidence>
<dbReference type="InterPro" id="IPR039793">
    <property type="entry name" value="UROS/Hem4"/>
</dbReference>
<keyword evidence="4" id="KW-0350">Heme biosynthesis</keyword>
<dbReference type="SUPFAM" id="SSF69618">
    <property type="entry name" value="HemD-like"/>
    <property type="match status" value="1"/>
</dbReference>
<dbReference type="Gene3D" id="3.40.50.10090">
    <property type="match status" value="2"/>
</dbReference>
<evidence type="ECO:0000256" key="9">
    <source>
        <dbReference type="ARBA" id="ARBA00040167"/>
    </source>
</evidence>
<name>A0AAN8PQ93_PATCE</name>
<evidence type="ECO:0000256" key="7">
    <source>
        <dbReference type="ARBA" id="ARBA00031702"/>
    </source>
</evidence>
<evidence type="ECO:0000256" key="11">
    <source>
        <dbReference type="ARBA" id="ARBA00060039"/>
    </source>
</evidence>
<sequence length="266" mass="29738">MNGGQPTIEYRKNLVFLFKAPKENEEDKFVVSLLDAKYEVVTIPVLSFKYLNTDVLSQCFQHIDDYSAIIFTSTKAVDAVNLATKQCDNDVNINNIVCYVVGKSTADAARRAGFSTKGEETGNAVELSKLIISDHSKSSDLPILYPCANIRRDTLCDLMKQNDIIYKEVIAYETCKNERLEEAVQTSIDNRGIPEYCVFFSPSGVQYTHPLVVKGLLPLHRTKVAAIGPTTESELLQHGITIYGVAEKPDPESLLKILNREENIQR</sequence>
<comment type="pathway">
    <text evidence="1">Porphyrin-containing compound metabolism; protoporphyrin-IX biosynthesis; coproporphyrinogen-III from 5-aminolevulinate: step 3/4.</text>
</comment>
<feature type="domain" description="Tetrapyrrole biosynthesis uroporphyrinogen III synthase" evidence="12">
    <location>
        <begin position="31"/>
        <end position="255"/>
    </location>
</feature>
<comment type="caution">
    <text evidence="13">The sequence shown here is derived from an EMBL/GenBank/DDBJ whole genome shotgun (WGS) entry which is preliminary data.</text>
</comment>
<dbReference type="GO" id="GO:0006780">
    <property type="term" value="P:uroporphyrinogen III biosynthetic process"/>
    <property type="evidence" value="ECO:0007669"/>
    <property type="project" value="InterPro"/>
</dbReference>
<keyword evidence="5" id="KW-0456">Lyase</keyword>
<protein>
    <recommendedName>
        <fullName evidence="9">Uroporphyrinogen-III synthase</fullName>
        <ecNumber evidence="3">4.2.1.75</ecNumber>
    </recommendedName>
    <alternativeName>
        <fullName evidence="8">Hydroxymethylbilane hydrolyase [cyclizing]</fullName>
    </alternativeName>
    <alternativeName>
        <fullName evidence="7">Uroporphyrinogen-III cosynthase</fullName>
    </alternativeName>
</protein>
<gene>
    <name evidence="13" type="ORF">SNE40_017642</name>
</gene>
<dbReference type="InterPro" id="IPR003754">
    <property type="entry name" value="4pyrrol_synth_uPrphyn_synth"/>
</dbReference>
<evidence type="ECO:0000313" key="13">
    <source>
        <dbReference type="EMBL" id="KAK6174345.1"/>
    </source>
</evidence>
<evidence type="ECO:0000256" key="8">
    <source>
        <dbReference type="ARBA" id="ARBA00032649"/>
    </source>
</evidence>
<comment type="catalytic activity">
    <reaction evidence="10">
        <text>hydroxymethylbilane = uroporphyrinogen III + H2O</text>
        <dbReference type="Rhea" id="RHEA:18965"/>
        <dbReference type="ChEBI" id="CHEBI:15377"/>
        <dbReference type="ChEBI" id="CHEBI:57308"/>
        <dbReference type="ChEBI" id="CHEBI:57845"/>
        <dbReference type="EC" id="4.2.1.75"/>
    </reaction>
</comment>
<dbReference type="Proteomes" id="UP001347796">
    <property type="component" value="Unassembled WGS sequence"/>
</dbReference>
<evidence type="ECO:0000256" key="6">
    <source>
        <dbReference type="ARBA" id="ARBA00023244"/>
    </source>
</evidence>
<organism evidence="13 14">
    <name type="scientific">Patella caerulea</name>
    <name type="common">Rayed Mediterranean limpet</name>
    <dbReference type="NCBI Taxonomy" id="87958"/>
    <lineage>
        <taxon>Eukaryota</taxon>
        <taxon>Metazoa</taxon>
        <taxon>Spiralia</taxon>
        <taxon>Lophotrochozoa</taxon>
        <taxon>Mollusca</taxon>
        <taxon>Gastropoda</taxon>
        <taxon>Patellogastropoda</taxon>
        <taxon>Patelloidea</taxon>
        <taxon>Patellidae</taxon>
        <taxon>Patella</taxon>
    </lineage>
</organism>
<evidence type="ECO:0000256" key="10">
    <source>
        <dbReference type="ARBA" id="ARBA00048617"/>
    </source>
</evidence>
<evidence type="ECO:0000256" key="3">
    <source>
        <dbReference type="ARBA" id="ARBA00013109"/>
    </source>
</evidence>
<proteinExistence type="inferred from homology"/>
<comment type="similarity">
    <text evidence="2">Belongs to the uroporphyrinogen-III synthase family.</text>
</comment>
<dbReference type="EMBL" id="JAZGQO010000011">
    <property type="protein sequence ID" value="KAK6174345.1"/>
    <property type="molecule type" value="Genomic_DNA"/>
</dbReference>
<keyword evidence="14" id="KW-1185">Reference proteome</keyword>
<dbReference type="PANTHER" id="PTHR12390">
    <property type="entry name" value="UROPORPHYRINOGEN III SYNTHASE"/>
    <property type="match status" value="1"/>
</dbReference>
<evidence type="ECO:0000259" key="12">
    <source>
        <dbReference type="Pfam" id="PF02602"/>
    </source>
</evidence>
<dbReference type="EC" id="4.2.1.75" evidence="3"/>
<dbReference type="CDD" id="cd06578">
    <property type="entry name" value="HemD"/>
    <property type="match status" value="1"/>
</dbReference>
<dbReference type="FunFam" id="3.40.50.10090:FF:000003">
    <property type="entry name" value="uroporphyrinogen-III synthase"/>
    <property type="match status" value="1"/>
</dbReference>
<dbReference type="InterPro" id="IPR036108">
    <property type="entry name" value="4pyrrol_syn_uPrphyn_synt_sf"/>
</dbReference>
<keyword evidence="6" id="KW-0627">Porphyrin biosynthesis</keyword>